<proteinExistence type="predicted"/>
<evidence type="ECO:0000313" key="3">
    <source>
        <dbReference type="EMBL" id="VDD82807.1"/>
    </source>
</evidence>
<feature type="compositionally biased region" description="Low complexity" evidence="2">
    <location>
        <begin position="219"/>
        <end position="230"/>
    </location>
</feature>
<keyword evidence="1" id="KW-0175">Coiled coil</keyword>
<evidence type="ECO:0000256" key="2">
    <source>
        <dbReference type="SAM" id="MobiDB-lite"/>
    </source>
</evidence>
<protein>
    <submittedName>
        <fullName evidence="3">Uncharacterized protein</fullName>
    </submittedName>
</protein>
<dbReference type="OrthoDB" id="6286820at2759"/>
<reference evidence="3 4" key="1">
    <citation type="submission" date="2018-10" db="EMBL/GenBank/DDBJ databases">
        <authorList>
            <consortium name="Pathogen Informatics"/>
        </authorList>
    </citation>
    <scope>NUCLEOTIDE SEQUENCE [LARGE SCALE GENOMIC DNA]</scope>
</reference>
<evidence type="ECO:0000256" key="1">
    <source>
        <dbReference type="SAM" id="Coils"/>
    </source>
</evidence>
<organism evidence="3 4">
    <name type="scientific">Mesocestoides corti</name>
    <name type="common">Flatworm</name>
    <dbReference type="NCBI Taxonomy" id="53468"/>
    <lineage>
        <taxon>Eukaryota</taxon>
        <taxon>Metazoa</taxon>
        <taxon>Spiralia</taxon>
        <taxon>Lophotrochozoa</taxon>
        <taxon>Platyhelminthes</taxon>
        <taxon>Cestoda</taxon>
        <taxon>Eucestoda</taxon>
        <taxon>Cyclophyllidea</taxon>
        <taxon>Mesocestoididae</taxon>
        <taxon>Mesocestoides</taxon>
    </lineage>
</organism>
<feature type="coiled-coil region" evidence="1">
    <location>
        <begin position="33"/>
        <end position="67"/>
    </location>
</feature>
<dbReference type="AlphaFoldDB" id="A0A0R3UM54"/>
<dbReference type="Proteomes" id="UP000267029">
    <property type="component" value="Unassembled WGS sequence"/>
</dbReference>
<feature type="region of interest" description="Disordered" evidence="2">
    <location>
        <begin position="210"/>
        <end position="258"/>
    </location>
</feature>
<sequence>MLSNCFFCVAVLSKDFEKISATLEAHKTDYSYVAETLVENMKLREEVMRLTDEAQALRSELDQVKQSHIDQLDAVNSANKDKLTALCREYEEKLTYQSNQFTELMDKEKANFAAQRDAWNEEKANLLLDHANELASAMREKDQQLAAETEPNFRTEILRQISEVQNQAQAQVTQLQWRIDQIMNGSAVAGRNSNRTPRQSREAAIRVQTPLPQPKWDQSDASALQQQAVAPSRVSKKMPSAVSHPTNSPFTRIQPQAPDNVSTSVACASPCQKRLSNETPQLQSRKSLKVAAVPPVLVVSGGHHPLLSGSANSTEEGSRTVELPNSVWGKASDLLEQPAQCKNGVDQPIEKAQDATVDANPFFQLPTANMTKIDFMPANNWFAHTNNEDEFGAEEGESQFSDCTQTIPSYLQQQQQQHQQLLQSGPRKRLLFAVHSGSN</sequence>
<gene>
    <name evidence="3" type="ORF">MCOS_LOCUS8810</name>
</gene>
<feature type="compositionally biased region" description="Polar residues" evidence="2">
    <location>
        <begin position="243"/>
        <end position="258"/>
    </location>
</feature>
<dbReference type="EMBL" id="UXSR01005577">
    <property type="protein sequence ID" value="VDD82807.1"/>
    <property type="molecule type" value="Genomic_DNA"/>
</dbReference>
<name>A0A0R3UM54_MESCO</name>
<keyword evidence="4" id="KW-1185">Reference proteome</keyword>
<accession>A0A0R3UM54</accession>
<evidence type="ECO:0000313" key="4">
    <source>
        <dbReference type="Proteomes" id="UP000267029"/>
    </source>
</evidence>